<feature type="region of interest" description="Disordered" evidence="2">
    <location>
        <begin position="1691"/>
        <end position="1726"/>
    </location>
</feature>
<feature type="compositionally biased region" description="Basic and acidic residues" evidence="2">
    <location>
        <begin position="41"/>
        <end position="58"/>
    </location>
</feature>
<dbReference type="GeneID" id="117357058"/>
<feature type="compositionally biased region" description="Basic and acidic residues" evidence="2">
    <location>
        <begin position="156"/>
        <end position="175"/>
    </location>
</feature>
<feature type="domain" description="C2H2-type" evidence="3">
    <location>
        <begin position="983"/>
        <end position="1005"/>
    </location>
</feature>
<dbReference type="PROSITE" id="PS00028">
    <property type="entry name" value="ZINC_FINGER_C2H2_1"/>
    <property type="match status" value="1"/>
</dbReference>
<dbReference type="InterPro" id="IPR055309">
    <property type="entry name" value="Znf318-like"/>
</dbReference>
<evidence type="ECO:0000256" key="2">
    <source>
        <dbReference type="SAM" id="MobiDB-lite"/>
    </source>
</evidence>
<feature type="region of interest" description="Disordered" evidence="2">
    <location>
        <begin position="512"/>
        <end position="619"/>
    </location>
</feature>
<feature type="compositionally biased region" description="Polar residues" evidence="2">
    <location>
        <begin position="316"/>
        <end position="325"/>
    </location>
</feature>
<accession>A0A6P8R379</accession>
<dbReference type="GO" id="GO:0045892">
    <property type="term" value="P:negative regulation of DNA-templated transcription"/>
    <property type="evidence" value="ECO:0007669"/>
    <property type="project" value="TreeGrafter"/>
</dbReference>
<feature type="compositionally biased region" description="Low complexity" evidence="2">
    <location>
        <begin position="1716"/>
        <end position="1726"/>
    </location>
</feature>
<feature type="region of interest" description="Disordered" evidence="2">
    <location>
        <begin position="232"/>
        <end position="253"/>
    </location>
</feature>
<dbReference type="InParanoid" id="A0A6P8R379"/>
<proteinExistence type="predicted"/>
<name>A0A6P8R379_GEOSA</name>
<feature type="coiled-coil region" evidence="1">
    <location>
        <begin position="754"/>
        <end position="821"/>
    </location>
</feature>
<feature type="compositionally biased region" description="Low complexity" evidence="2">
    <location>
        <begin position="669"/>
        <end position="688"/>
    </location>
</feature>
<dbReference type="PANTHER" id="PTHR15577">
    <property type="entry name" value="ZINC FINGER CONTAINING PROTEIN"/>
    <property type="match status" value="1"/>
</dbReference>
<evidence type="ECO:0000313" key="4">
    <source>
        <dbReference type="Proteomes" id="UP000515159"/>
    </source>
</evidence>
<dbReference type="CTD" id="24149"/>
<feature type="region of interest" description="Disordered" evidence="2">
    <location>
        <begin position="284"/>
        <end position="325"/>
    </location>
</feature>
<keyword evidence="4" id="KW-1185">Reference proteome</keyword>
<protein>
    <submittedName>
        <fullName evidence="5">Zinc finger protein 318</fullName>
    </submittedName>
</protein>
<feature type="compositionally biased region" description="Basic and acidic residues" evidence="2">
    <location>
        <begin position="1144"/>
        <end position="1287"/>
    </location>
</feature>
<dbReference type="OrthoDB" id="9909793at2759"/>
<dbReference type="FunCoup" id="A0A6P8R379">
    <property type="interactions" value="3384"/>
</dbReference>
<dbReference type="KEGG" id="gsh:117357058"/>
<evidence type="ECO:0000259" key="3">
    <source>
        <dbReference type="PROSITE" id="PS00028"/>
    </source>
</evidence>
<evidence type="ECO:0000256" key="1">
    <source>
        <dbReference type="SAM" id="Coils"/>
    </source>
</evidence>
<dbReference type="Proteomes" id="UP000515159">
    <property type="component" value="Chromosome 3"/>
</dbReference>
<feature type="compositionally biased region" description="Basic and acidic residues" evidence="2">
    <location>
        <begin position="93"/>
        <end position="109"/>
    </location>
</feature>
<feature type="compositionally biased region" description="Polar residues" evidence="2">
    <location>
        <begin position="188"/>
        <end position="214"/>
    </location>
</feature>
<dbReference type="GO" id="GO:0005654">
    <property type="term" value="C:nucleoplasm"/>
    <property type="evidence" value="ECO:0007669"/>
    <property type="project" value="TreeGrafter"/>
</dbReference>
<dbReference type="PANTHER" id="PTHR15577:SF2">
    <property type="entry name" value="ZINC FINGER PROTEIN 318"/>
    <property type="match status" value="1"/>
</dbReference>
<sequence length="2488" mass="275943">MYRVRLGRPRDRSLGPSGRRSPDLSPVRSGSRRSPAGSPVRDSRGRERERERERDREQPRRRRSPSRPRTRIDSPVHSGTSGGRRSSPQGLHTDPDLSLRRSRGNDRYLHSASDSLNDQDRDDSADRPIFPQSLSSSPGPERYPSREEQPPSPYLLRHDDDYLRPHSSVPDRDMMDSYPSKRPRYEEQQPSQNQTSDYKGYASGTTMYRRSPSPSLYRHEEIWEQELTRKRGQEEHNHALSHESSGTDFMRSGSVNPLGLSGVNLLHQQKDEVQTVPVKSILKKRLEPEPETAVPRKLGDFSGSSVSGKELASRAPASQSSKPFTSEVENFLNRFTKGFTAGTMYQKPVSSSQTGVPADTLQTNKVVTSFIQKENPEPKQEAVDRQSDFLLPHERASQDGSGFSRILGLADSTTVPPVKKPSTFKEIEDEEKFLYGDEEEVKPKAAQQPSSTPSAIQCLPASHAPQTPVMPAEPPVEESSSKQEYEQIHDLLKTIGLDIGVAEIGKLAVRTQERLHGKKPATHSPERHLPDSRRQESWESRRSRSDTRSPESNHKHSESPLESSQASRDKSAYSNSKYVKRSTEQGTEVGQGIPSTVLEKQVHTIPSTSPTVLTPTSGTQYQMPNYAQYSGVQMPPNYGQHLPAPPTGFDTYGHYLTYASQSWPIYSSTQPPTQQPTQQPNLKTPTNPTRPNLRVIQPIEEAPGAQTISAIPSLLDGISIPPPKRATEIISDEKNKAFQKQKVIVEREKLKTEREIEQKKIAYLLAELESLRKQQGELLRKKRREKDGHKDPLLVKVNRLQDNILKEITELRKQCDILETKQIELDKIAQILGIPILEKVRKVDIKVLPVDKNSRSEKTRSPEKSAVLPKDLKVINEKPCIKSQKPTEPAQKTSTKPFQLADIYDYYDAGNHWCKDCNTISGTLFDFFTHMHNKKHRQTLDPYKRPWAMKIQKEVKGSFKPIDRLTVPAKGAEFLIPITGYYCELCEEFVGDQICAEQHVKTFNHNSKYKKYVDDNPLYEARRNLDHQVVEVERRRQSELKRKLGDKPAEERDKKKSKMAKREGGEHVGKGTNEIETTRSKTECGQKYGKSKKDEKKDEKEDKSKKEPVTITSFGKFTWKKKEEDKRRGVTAASTKWDGTVGNKVDKDKEKAREEKAREERVREEKAREERAREEKAREERAREEKAREERAREEKAKEERAREEKAKEERAREEKAKEERARAEKAKEERARAEKAKEERARTEKAKEEKAREEKAKEEKAREEKAKEEKAREEKAREEKAKEESKAQPGKQKGIEIKLFGKTVISPISSWKSNATPPASNTSLNKIIKPNLPIPPSVVKKSNIITSSKPAPLNTFLSIQSSGTTTKPLPVVRGSKTILPPDIVSKAFGGQEVTLKGTQGAPAAQQKKEPIARPPPVIHAVTIQSDEVAPGVSVSDQAKLALRVPPRTPPPPGAIPLAKLFDKPTPAFVTANAKDLYGIFYSNIGKSSPDPGLSTSFPGIYMSGLKRTSVPFPLVPVPLVVPVQNIPVHSTTSMGLKGRTQFSTMPTKGIVNNAGIRTNQSQNSPLIVIQPTVQGEASTSKEMSGDSNSCKGGMETKAVELTPDVKPKVSQTLQNTQMETKALELMPVTSEFNQKSQTAQMETKVLDSIPSVKLEASQKPQETQMGTETEKKTELVERKVAAQSLDVVSIGDADKKTDQPEASKENKNAQVTAEQSKSQSVKSQQMTKVETNVCNVSSDFEEMGVKINLCQPRVNQKRTQDVTLKTRDSNLTQPNSYISGDIMENTTLHTDPARLALSPSDISALGTAVKSSMTEATSLTEPSSCNTSITVNTSESIASKDSLKPQTPPVEVQCITKVLELSENKAEKETINLSSGQGEIHKSQHAQISDLEENQISKTDAPIQLEAKGSQLDTSTADKKDEQTVVKDAQLEGSRDPTGNSIINTKAHNLAETEAEISQSSDATTNEVIDKVALGCPLLVNNQDLLGHSVTEVKMPKLLEIKDVGVPETEFQKSELSEINLETSSTTGDIKEQVVLDTQLEKSQGLVNKSVAKPDDQGAETTRQLADISAVDIKIAQLSSQAPLNISLVKMTEQSGQAPAPEQINMTQTSKQFIDVTVQEEDSQKTQSRHPLEVPDLENTVGQCSNLQLADLETKDESTPETDLQLSDSIAPENSVKVETLDISSTRSETFQESLTSVAKEFSVEKIATNSPISASDTNITDTNITAVNDFDMKPKQPETLTLNYDTENDGKDTLTATDIKSNDSGSLKTDLVAHKKFSLGDMEVDCEPISIPAAEMLTGDLDTPKLESVASVDMSDTADNELMNKLSVAESEMVDFGTLASSDQEAVKLCVLISEPTNIPPASSGDRAGESRSVQELQGNNAISKCPLRLEENKENSSDTVEMPALTCDEQIQNHPDPANIKVTSIEEGSGEPCQQMTKVEAKSDELTPAIEMENDFQVPSTLSVVVPDTTKDPAVPMEKPACLDQ</sequence>
<feature type="compositionally biased region" description="Polar residues" evidence="2">
    <location>
        <begin position="77"/>
        <end position="90"/>
    </location>
</feature>
<feature type="compositionally biased region" description="Basic and acidic residues" evidence="2">
    <location>
        <begin position="1030"/>
        <end position="1069"/>
    </location>
</feature>
<feature type="compositionally biased region" description="Low complexity" evidence="2">
    <location>
        <begin position="25"/>
        <end position="40"/>
    </location>
</feature>
<feature type="compositionally biased region" description="Low complexity" evidence="2">
    <location>
        <begin position="604"/>
        <end position="619"/>
    </location>
</feature>
<feature type="compositionally biased region" description="Basic and acidic residues" evidence="2">
    <location>
        <begin position="1693"/>
        <end position="1708"/>
    </location>
</feature>
<feature type="region of interest" description="Disordered" evidence="2">
    <location>
        <begin position="666"/>
        <end position="688"/>
    </location>
</feature>
<feature type="compositionally biased region" description="Basic and acidic residues" evidence="2">
    <location>
        <begin position="524"/>
        <end position="559"/>
    </location>
</feature>
<dbReference type="GO" id="GO:0003676">
    <property type="term" value="F:nucleic acid binding"/>
    <property type="evidence" value="ECO:0007669"/>
    <property type="project" value="InterPro"/>
</dbReference>
<gene>
    <name evidence="5" type="primary">ZNF318</name>
</gene>
<feature type="compositionally biased region" description="Basic and acidic residues" evidence="2">
    <location>
        <begin position="1091"/>
        <end position="1108"/>
    </location>
</feature>
<dbReference type="InterPro" id="IPR013087">
    <property type="entry name" value="Znf_C2H2_type"/>
</dbReference>
<feature type="region of interest" description="Disordered" evidence="2">
    <location>
        <begin position="1652"/>
        <end position="1675"/>
    </location>
</feature>
<feature type="region of interest" description="Disordered" evidence="2">
    <location>
        <begin position="1030"/>
        <end position="1295"/>
    </location>
</feature>
<dbReference type="GO" id="GO:0045893">
    <property type="term" value="P:positive regulation of DNA-templated transcription"/>
    <property type="evidence" value="ECO:0007669"/>
    <property type="project" value="TreeGrafter"/>
</dbReference>
<reference evidence="5" key="1">
    <citation type="submission" date="2025-08" db="UniProtKB">
        <authorList>
            <consortium name="RefSeq"/>
        </authorList>
    </citation>
    <scope>IDENTIFICATION</scope>
</reference>
<feature type="compositionally biased region" description="Basic residues" evidence="2">
    <location>
        <begin position="59"/>
        <end position="69"/>
    </location>
</feature>
<dbReference type="RefSeq" id="XP_033793126.1">
    <property type="nucleotide sequence ID" value="XM_033937235.1"/>
</dbReference>
<feature type="compositionally biased region" description="Basic and acidic residues" evidence="2">
    <location>
        <begin position="232"/>
        <end position="241"/>
    </location>
</feature>
<feature type="region of interest" description="Disordered" evidence="2">
    <location>
        <begin position="436"/>
        <end position="487"/>
    </location>
</feature>
<dbReference type="GO" id="GO:0008270">
    <property type="term" value="F:zinc ion binding"/>
    <property type="evidence" value="ECO:0007669"/>
    <property type="project" value="InterPro"/>
</dbReference>
<dbReference type="CDD" id="cd06503">
    <property type="entry name" value="ATP-synt_Fo_b"/>
    <property type="match status" value="1"/>
</dbReference>
<feature type="compositionally biased region" description="Polar residues" evidence="2">
    <location>
        <begin position="1659"/>
        <end position="1668"/>
    </location>
</feature>
<dbReference type="InterPro" id="IPR003604">
    <property type="entry name" value="Matrin/U1-like-C_Znf_C2H2"/>
</dbReference>
<dbReference type="SMART" id="SM00451">
    <property type="entry name" value="ZnF_U1"/>
    <property type="match status" value="2"/>
</dbReference>
<feature type="region of interest" description="Disordered" evidence="2">
    <location>
        <begin position="1"/>
        <end position="216"/>
    </location>
</feature>
<feature type="compositionally biased region" description="Polar residues" evidence="2">
    <location>
        <begin position="560"/>
        <end position="577"/>
    </location>
</feature>
<keyword evidence="1" id="KW-0175">Coiled coil</keyword>
<organism evidence="4 5">
    <name type="scientific">Geotrypetes seraphini</name>
    <name type="common">Gaboon caecilian</name>
    <name type="synonym">Caecilia seraphini</name>
    <dbReference type="NCBI Taxonomy" id="260995"/>
    <lineage>
        <taxon>Eukaryota</taxon>
        <taxon>Metazoa</taxon>
        <taxon>Chordata</taxon>
        <taxon>Craniata</taxon>
        <taxon>Vertebrata</taxon>
        <taxon>Euteleostomi</taxon>
        <taxon>Amphibia</taxon>
        <taxon>Gymnophiona</taxon>
        <taxon>Geotrypetes</taxon>
    </lineage>
</organism>
<evidence type="ECO:0000313" key="5">
    <source>
        <dbReference type="RefSeq" id="XP_033793126.1"/>
    </source>
</evidence>